<evidence type="ECO:0000256" key="1">
    <source>
        <dbReference type="SAM" id="MobiDB-lite"/>
    </source>
</evidence>
<dbReference type="InterPro" id="IPR038610">
    <property type="entry name" value="FliK-like_C_sf"/>
</dbReference>
<keyword evidence="3" id="KW-1185">Reference proteome</keyword>
<comment type="caution">
    <text evidence="2">The sequence shown here is derived from an EMBL/GenBank/DDBJ whole genome shotgun (WGS) entry which is preliminary data.</text>
</comment>
<name>A0ABQ2H4S8_9PSED</name>
<dbReference type="Gene3D" id="3.30.750.140">
    <property type="match status" value="1"/>
</dbReference>
<reference evidence="3" key="1">
    <citation type="journal article" date="2019" name="Int. J. Syst. Evol. Microbiol.">
        <title>The Global Catalogue of Microorganisms (GCM) 10K type strain sequencing project: providing services to taxonomists for standard genome sequencing and annotation.</title>
        <authorList>
            <consortium name="The Broad Institute Genomics Platform"/>
            <consortium name="The Broad Institute Genome Sequencing Center for Infectious Disease"/>
            <person name="Wu L."/>
            <person name="Ma J."/>
        </authorList>
    </citation>
    <scope>NUCLEOTIDE SEQUENCE [LARGE SCALE GENOMIC DNA]</scope>
    <source>
        <strain evidence="3">JCM 13501</strain>
    </source>
</reference>
<evidence type="ECO:0000313" key="3">
    <source>
        <dbReference type="Proteomes" id="UP000616499"/>
    </source>
</evidence>
<dbReference type="CDD" id="cd17468">
    <property type="entry name" value="T3SS_HrpP_C"/>
    <property type="match status" value="1"/>
</dbReference>
<dbReference type="EMBL" id="BMNW01000022">
    <property type="protein sequence ID" value="GGM31120.1"/>
    <property type="molecule type" value="Genomic_DNA"/>
</dbReference>
<gene>
    <name evidence="2" type="ORF">GCM10009425_47210</name>
</gene>
<dbReference type="RefSeq" id="WP_188868591.1">
    <property type="nucleotide sequence ID" value="NZ_BMNW01000022.1"/>
</dbReference>
<organism evidence="2 3">
    <name type="scientific">Pseudomonas asuensis</name>
    <dbReference type="NCBI Taxonomy" id="1825787"/>
    <lineage>
        <taxon>Bacteria</taxon>
        <taxon>Pseudomonadati</taxon>
        <taxon>Pseudomonadota</taxon>
        <taxon>Gammaproteobacteria</taxon>
        <taxon>Pseudomonadales</taxon>
        <taxon>Pseudomonadaceae</taxon>
        <taxon>Pseudomonas</taxon>
    </lineage>
</organism>
<dbReference type="Proteomes" id="UP000616499">
    <property type="component" value="Unassembled WGS sequence"/>
</dbReference>
<evidence type="ECO:0000313" key="2">
    <source>
        <dbReference type="EMBL" id="GGM31120.1"/>
    </source>
</evidence>
<accession>A0ABQ2H4S8</accession>
<dbReference type="InterPro" id="IPR049757">
    <property type="entry name" value="T3SS_HrpP-like_C"/>
</dbReference>
<sequence>MKSETRIPSQAKPIPTSLPTAAPTKEAPLSAAASRRSEGERLRSSCLGREPEAALSADGLLFFQLIQPVGEDGNHQDLGSSGGITLPIQSEEMPTQLIDELVQRLAKDPLASLNVTLLMPNLGKVQVRASKRDDRWSVELGFSRQDVFKRLQPRENACESALANALGQPVELSMLNEAQA</sequence>
<protein>
    <submittedName>
        <fullName evidence="2">Type III secretion protein</fullName>
    </submittedName>
</protein>
<feature type="region of interest" description="Disordered" evidence="1">
    <location>
        <begin position="1"/>
        <end position="46"/>
    </location>
</feature>
<proteinExistence type="predicted"/>